<proteinExistence type="predicted"/>
<name>A0A814HQU8_9BILA</name>
<feature type="region of interest" description="Disordered" evidence="1">
    <location>
        <begin position="439"/>
        <end position="458"/>
    </location>
</feature>
<feature type="compositionally biased region" description="Polar residues" evidence="1">
    <location>
        <begin position="478"/>
        <end position="496"/>
    </location>
</feature>
<dbReference type="EMBL" id="CAJNON010000133">
    <property type="protein sequence ID" value="CAF1013257.1"/>
    <property type="molecule type" value="Genomic_DNA"/>
</dbReference>
<gene>
    <name evidence="2" type="ORF">VCS650_LOCUS15384</name>
</gene>
<feature type="compositionally biased region" description="Polar residues" evidence="1">
    <location>
        <begin position="309"/>
        <end position="343"/>
    </location>
</feature>
<feature type="compositionally biased region" description="Polar residues" evidence="1">
    <location>
        <begin position="530"/>
        <end position="543"/>
    </location>
</feature>
<feature type="compositionally biased region" description="Polar residues" evidence="1">
    <location>
        <begin position="845"/>
        <end position="862"/>
    </location>
</feature>
<feature type="compositionally biased region" description="Basic and acidic residues" evidence="1">
    <location>
        <begin position="796"/>
        <end position="813"/>
    </location>
</feature>
<feature type="compositionally biased region" description="Polar residues" evidence="1">
    <location>
        <begin position="972"/>
        <end position="981"/>
    </location>
</feature>
<feature type="region of interest" description="Disordered" evidence="1">
    <location>
        <begin position="898"/>
        <end position="1096"/>
    </location>
</feature>
<feature type="region of interest" description="Disordered" evidence="1">
    <location>
        <begin position="785"/>
        <end position="884"/>
    </location>
</feature>
<evidence type="ECO:0000313" key="2">
    <source>
        <dbReference type="EMBL" id="CAF1013257.1"/>
    </source>
</evidence>
<feature type="compositionally biased region" description="Basic and acidic residues" evidence="1">
    <location>
        <begin position="595"/>
        <end position="606"/>
    </location>
</feature>
<protein>
    <submittedName>
        <fullName evidence="2">Uncharacterized protein</fullName>
    </submittedName>
</protein>
<feature type="region of interest" description="Disordered" evidence="1">
    <location>
        <begin position="212"/>
        <end position="231"/>
    </location>
</feature>
<feature type="compositionally biased region" description="Basic and acidic residues" evidence="1">
    <location>
        <begin position="218"/>
        <end position="227"/>
    </location>
</feature>
<feature type="compositionally biased region" description="Basic and acidic residues" evidence="1">
    <location>
        <begin position="1145"/>
        <end position="1155"/>
    </location>
</feature>
<reference evidence="2" key="1">
    <citation type="submission" date="2021-02" db="EMBL/GenBank/DDBJ databases">
        <authorList>
            <person name="Nowell W R."/>
        </authorList>
    </citation>
    <scope>NUCLEOTIDE SEQUENCE</scope>
</reference>
<feature type="compositionally biased region" description="Low complexity" evidence="1">
    <location>
        <begin position="907"/>
        <end position="916"/>
    </location>
</feature>
<sequence length="1356" mass="153618">MNENEDKTQMPESPTLEALHDLENHSSTPDSNEPQQMEIYADELTTNIIKDASKTASENHDENLDNTNELHFSYLQTSKQSTSEDTTTISDQFNQSTTNNNNNFDDEDIQKKMNDVIQDIRSLSGDDTINIPHKSITSNHLHHEETNNSMPTIDPSTQIDPVSNNQTEGPVRSLSESALVDHHTLIEQPLPIRQDESLSDIDDTYEIQSIPTNIPTHTNEHPSEQENHINNPLESNHELLNTETGTTDSNQDSSNIIKPNNLDETARFHTTSPTNKHLFHNTLDEPLTSGDEGHTQIDPTNLPDDINQEIASSAQSSLHDISSLNRPRSPTPNNSRKSSTHSQINDKEDTKSLISNNNITDSPVFSDHNQQDEQQQQQQNENIQSSTEINSSISQQESTHKNDEQQTSRSSSTPTNGFTSADDQSKRIKSGIQLLIPTHDFSNERMNSPPPPPSAGIKSMVLFNPLLSHINEKEQGRSRSTSEASRKMSATSSISNEKIIDEDSILSNNQRESNHSQQSLNIADEKSISQHESQTIEQTSQKSNSRRTSDSEQQQQQDESNDSQEQQAANGRDSKISQESTNYRESSVFEQPVSSRRDSENIEHKSSSRKGSITSEKKLLSNEGNFTSQQELPSRHDSISSEQKIASRKNSANSEQKASSKQESFVVEEQVCSRRESQSTEQQLPDHQQSSSDQQERNLSSQPVSRKTSPADQQQQVLSRPTSITRENQLSSPDYSNFVKISSPQVSSRRNSPVKEETQSNPITIDDDSHHLVLNGNEKNQQLIKHESDSSNQEIRTSDKHKQERISSTEKNSKHQSSFQRHSGRQSREKSTSNTDETVIIPIALNSSKNQQHNGKRISTTDSDLEHKSTSKLPPVNSSSQHGKLYRSARLNKQQVPVANRSETKHISSSHSTTSSGEERSKRWIKNMITPSVDLTDGESQLSCNKQSEKVEHNQTTKKRHIADEQQRPSHRSFSANSSTHIRLVDDRSLDSTSDNNTDRSQHNRRNVKAKKKDIQTNTDQIIDSRQQQQQQNSSSDEQKLTPKKPLKATKPMSDHFHSTHQRTSNKEQLFTTSDQDKSTIRCKVKQSNDSNQDKDPVNVNITVVVRKTPADESSPETTAEDSIEQKPKQYFTPIQHSAKKNKQKSIEHHDRETQSDTEQIITEKQKTYRQPKRISRTCQTYEYVFRRMERDRYQELRATSETEKNIQTRKSQLSPRRKLPRKYLSPYLSTDALRIEEMLRKQFYPSRRNLSKSASLTRSMSPQTGKLLILRPTLPFHHTDAVSVQRVCLQYAIDLVPHNRTGTHRSKSTIIKQSEEKNNVPIINASSPSANISTNKTISNKHGEHKNQRKNNGTT</sequence>
<comment type="caution">
    <text evidence="2">The sequence shown here is derived from an EMBL/GenBank/DDBJ whole genome shotgun (WGS) entry which is preliminary data.</text>
</comment>
<feature type="compositionally biased region" description="Low complexity" evidence="1">
    <location>
        <begin position="1020"/>
        <end position="1036"/>
    </location>
</feature>
<evidence type="ECO:0000313" key="3">
    <source>
        <dbReference type="Proteomes" id="UP000663891"/>
    </source>
</evidence>
<feature type="compositionally biased region" description="Polar residues" evidence="1">
    <location>
        <begin position="147"/>
        <end position="168"/>
    </location>
</feature>
<dbReference type="OrthoDB" id="10040784at2759"/>
<organism evidence="2 3">
    <name type="scientific">Adineta steineri</name>
    <dbReference type="NCBI Taxonomy" id="433720"/>
    <lineage>
        <taxon>Eukaryota</taxon>
        <taxon>Metazoa</taxon>
        <taxon>Spiralia</taxon>
        <taxon>Gnathifera</taxon>
        <taxon>Rotifera</taxon>
        <taxon>Eurotatoria</taxon>
        <taxon>Bdelloidea</taxon>
        <taxon>Adinetida</taxon>
        <taxon>Adinetidae</taxon>
        <taxon>Adineta</taxon>
    </lineage>
</organism>
<feature type="compositionally biased region" description="Polar residues" evidence="1">
    <location>
        <begin position="505"/>
        <end position="521"/>
    </location>
</feature>
<feature type="region of interest" description="Disordered" evidence="1">
    <location>
        <begin position="470"/>
        <end position="772"/>
    </location>
</feature>
<feature type="compositionally biased region" description="Basic residues" evidence="1">
    <location>
        <begin position="1003"/>
        <end position="1012"/>
    </location>
</feature>
<feature type="region of interest" description="Disordered" evidence="1">
    <location>
        <begin position="1135"/>
        <end position="1174"/>
    </location>
</feature>
<feature type="compositionally biased region" description="Polar residues" evidence="1">
    <location>
        <begin position="407"/>
        <end position="422"/>
    </location>
</feature>
<feature type="region of interest" description="Disordered" evidence="1">
    <location>
        <begin position="1323"/>
        <end position="1356"/>
    </location>
</feature>
<feature type="compositionally biased region" description="Low complexity" evidence="1">
    <location>
        <begin position="90"/>
        <end position="103"/>
    </location>
</feature>
<feature type="compositionally biased region" description="Polar residues" evidence="1">
    <location>
        <begin position="385"/>
        <end position="397"/>
    </location>
</feature>
<feature type="compositionally biased region" description="Polar residues" evidence="1">
    <location>
        <begin position="679"/>
        <end position="751"/>
    </location>
</feature>
<feature type="region of interest" description="Disordered" evidence="1">
    <location>
        <begin position="78"/>
        <end position="108"/>
    </location>
</feature>
<feature type="compositionally biased region" description="Low complexity" evidence="1">
    <location>
        <begin position="372"/>
        <end position="384"/>
    </location>
</feature>
<feature type="region of interest" description="Disordered" evidence="1">
    <location>
        <begin position="144"/>
        <end position="170"/>
    </location>
</feature>
<feature type="compositionally biased region" description="Polar residues" evidence="1">
    <location>
        <begin position="78"/>
        <end position="89"/>
    </location>
</feature>
<feature type="compositionally biased region" description="Polar residues" evidence="1">
    <location>
        <begin position="622"/>
        <end position="632"/>
    </location>
</feature>
<feature type="region of interest" description="Disordered" evidence="1">
    <location>
        <begin position="266"/>
        <end position="427"/>
    </location>
</feature>
<feature type="compositionally biased region" description="Polar residues" evidence="1">
    <location>
        <begin position="25"/>
        <end position="35"/>
    </location>
</feature>
<feature type="compositionally biased region" description="Low complexity" evidence="1">
    <location>
        <begin position="1323"/>
        <end position="1334"/>
    </location>
</feature>
<accession>A0A814HQU8</accession>
<evidence type="ECO:0000256" key="1">
    <source>
        <dbReference type="SAM" id="MobiDB-lite"/>
    </source>
</evidence>
<feature type="region of interest" description="Disordered" evidence="1">
    <location>
        <begin position="1"/>
        <end position="36"/>
    </location>
</feature>
<dbReference type="Proteomes" id="UP000663891">
    <property type="component" value="Unassembled WGS sequence"/>
</dbReference>
<feature type="compositionally biased region" description="Low complexity" evidence="1">
    <location>
        <begin position="551"/>
        <end position="567"/>
    </location>
</feature>
<feature type="compositionally biased region" description="Polar residues" evidence="1">
    <location>
        <begin position="352"/>
        <end position="363"/>
    </location>
</feature>
<feature type="compositionally biased region" description="Polar residues" evidence="1">
    <location>
        <begin position="640"/>
        <end position="663"/>
    </location>
</feature>
<feature type="compositionally biased region" description="Polar residues" evidence="1">
    <location>
        <begin position="577"/>
        <end position="594"/>
    </location>
</feature>